<dbReference type="EMBL" id="CAJHJG010005151">
    <property type="protein sequence ID" value="CAD6947926.1"/>
    <property type="molecule type" value="Genomic_DNA"/>
</dbReference>
<keyword evidence="5" id="KW-1185">Reference proteome</keyword>
<gene>
    <name evidence="3" type="ORF">A4X03_0g3525</name>
    <name evidence="2" type="ORF">JKIAZH3_G5099</name>
</gene>
<reference evidence="2" key="3">
    <citation type="submission" date="2020-10" db="EMBL/GenBank/DDBJ databases">
        <authorList>
            <person name="Sedaghatjoo S."/>
        </authorList>
    </citation>
    <scope>NUCLEOTIDE SEQUENCE</scope>
    <source>
        <strain evidence="2">AZH3</strain>
    </source>
</reference>
<comment type="caution">
    <text evidence="3">The sequence shown here is derived from an EMBL/GenBank/DDBJ whole genome shotgun (WGS) entry which is preliminary data.</text>
</comment>
<evidence type="ECO:0000256" key="1">
    <source>
        <dbReference type="SAM" id="MobiDB-lite"/>
    </source>
</evidence>
<accession>A0A177UTN5</accession>
<sequence length="180" mass="18440">MTTRRPDVPPDERAELIQTLASEFLRTVTAAKRASLDLSIHAEASRRARRAASLLEEQELYDPPTTPTTTTATTATMAMGGSSCFSMLGPPSSCAAHPYSVDERNSGGAGGEVRCGSRVECADLLGCQGDGDGGGKAAAVQGQNGQPGGSDGERNSTGPNRSDAASSSSSSSARIRFAAC</sequence>
<evidence type="ECO:0000313" key="2">
    <source>
        <dbReference type="EMBL" id="CAD6947926.1"/>
    </source>
</evidence>
<organism evidence="3 4">
    <name type="scientific">Tilletia caries</name>
    <name type="common">wheat bunt fungus</name>
    <dbReference type="NCBI Taxonomy" id="13290"/>
    <lineage>
        <taxon>Eukaryota</taxon>
        <taxon>Fungi</taxon>
        <taxon>Dikarya</taxon>
        <taxon>Basidiomycota</taxon>
        <taxon>Ustilaginomycotina</taxon>
        <taxon>Exobasidiomycetes</taxon>
        <taxon>Tilletiales</taxon>
        <taxon>Tilletiaceae</taxon>
        <taxon>Tilletia</taxon>
    </lineage>
</organism>
<protein>
    <submittedName>
        <fullName evidence="3">Uncharacterized protein</fullName>
    </submittedName>
</protein>
<evidence type="ECO:0000313" key="4">
    <source>
        <dbReference type="Proteomes" id="UP000077671"/>
    </source>
</evidence>
<dbReference type="Proteomes" id="UP000077671">
    <property type="component" value="Unassembled WGS sequence"/>
</dbReference>
<reference evidence="3" key="2">
    <citation type="journal article" date="2019" name="IMA Fungus">
        <title>Genome sequencing and comparison of five Tilletia species to identify candidate genes for the detection of regulated species infecting wheat.</title>
        <authorList>
            <person name="Nguyen H.D.T."/>
            <person name="Sultana T."/>
            <person name="Kesanakurti P."/>
            <person name="Hambleton S."/>
        </authorList>
    </citation>
    <scope>NUCLEOTIDE SEQUENCE</scope>
    <source>
        <strain evidence="3">DAOMC 238032</strain>
    </source>
</reference>
<evidence type="ECO:0000313" key="5">
    <source>
        <dbReference type="Proteomes" id="UP000836402"/>
    </source>
</evidence>
<dbReference type="AlphaFoldDB" id="A0A177UTN5"/>
<evidence type="ECO:0000313" key="3">
    <source>
        <dbReference type="EMBL" id="KAE8261120.1"/>
    </source>
</evidence>
<dbReference type="EMBL" id="LWDD02000411">
    <property type="protein sequence ID" value="KAE8261120.1"/>
    <property type="molecule type" value="Genomic_DNA"/>
</dbReference>
<proteinExistence type="predicted"/>
<name>A0A177UTN5_9BASI</name>
<dbReference type="Proteomes" id="UP000836402">
    <property type="component" value="Unassembled WGS sequence"/>
</dbReference>
<feature type="compositionally biased region" description="Low complexity" evidence="1">
    <location>
        <begin position="162"/>
        <end position="173"/>
    </location>
</feature>
<feature type="region of interest" description="Disordered" evidence="1">
    <location>
        <begin position="132"/>
        <end position="180"/>
    </location>
</feature>
<reference evidence="3" key="1">
    <citation type="submission" date="2016-04" db="EMBL/GenBank/DDBJ databases">
        <authorList>
            <person name="Nguyen H.D."/>
            <person name="Kesanakurti P."/>
            <person name="Cullis J."/>
            <person name="Levesque C.A."/>
            <person name="Hambleton S."/>
        </authorList>
    </citation>
    <scope>NUCLEOTIDE SEQUENCE</scope>
    <source>
        <strain evidence="3">DAOMC 238032</strain>
    </source>
</reference>